<dbReference type="NCBIfam" id="TIGR03959">
    <property type="entry name" value="hyd_TM1266"/>
    <property type="match status" value="1"/>
</dbReference>
<dbReference type="RefSeq" id="WP_330932278.1">
    <property type="nucleotide sequence ID" value="NZ_CP119075.1"/>
</dbReference>
<dbReference type="KEGG" id="slom:PXH66_06820"/>
<dbReference type="Proteomes" id="UP001218638">
    <property type="component" value="Chromosome"/>
</dbReference>
<name>A0AAF0CRD3_9BACT</name>
<keyword evidence="2" id="KW-1185">Reference proteome</keyword>
<sequence>MNSRLGFVGIVVQDRSLASERINAILHDHGDGILGRMGLPRARGTHSVITLIVDMSTDELGALTGRLGQVEGVQVKSGLAG</sequence>
<evidence type="ECO:0000313" key="2">
    <source>
        <dbReference type="Proteomes" id="UP001218638"/>
    </source>
</evidence>
<dbReference type="SUPFAM" id="SSF55021">
    <property type="entry name" value="ACT-like"/>
    <property type="match status" value="1"/>
</dbReference>
<dbReference type="Pfam" id="PF21699">
    <property type="entry name" value="TM1266-like"/>
    <property type="match status" value="1"/>
</dbReference>
<dbReference type="AlphaFoldDB" id="A0AAF0CRD3"/>
<reference evidence="1" key="1">
    <citation type="submission" date="2023-03" db="EMBL/GenBank/DDBJ databases">
        <title>Lomoglobus Profundus gen. nov., sp. nov., a novel member of the phylum Verrucomicrobia, isolated from deep-marine sediment of South China Sea.</title>
        <authorList>
            <person name="Ahmad T."/>
            <person name="Ishaq S.E."/>
            <person name="Wang F."/>
        </authorList>
    </citation>
    <scope>NUCLEOTIDE SEQUENCE</scope>
    <source>
        <strain evidence="1">LMO-M01</strain>
    </source>
</reference>
<organism evidence="1 2">
    <name type="scientific">Synoicihabitans lomoniglobus</name>
    <dbReference type="NCBI Taxonomy" id="2909285"/>
    <lineage>
        <taxon>Bacteria</taxon>
        <taxon>Pseudomonadati</taxon>
        <taxon>Verrucomicrobiota</taxon>
        <taxon>Opitutia</taxon>
        <taxon>Opitutales</taxon>
        <taxon>Opitutaceae</taxon>
        <taxon>Synoicihabitans</taxon>
    </lineage>
</organism>
<gene>
    <name evidence="1" type="ORF">PXH66_06820</name>
</gene>
<proteinExistence type="predicted"/>
<dbReference type="InterPro" id="IPR027271">
    <property type="entry name" value="Acetolactate_synth/TF_NikR_C"/>
</dbReference>
<dbReference type="EMBL" id="CP119075">
    <property type="protein sequence ID" value="WED66561.1"/>
    <property type="molecule type" value="Genomic_DNA"/>
</dbReference>
<evidence type="ECO:0000313" key="1">
    <source>
        <dbReference type="EMBL" id="WED66561.1"/>
    </source>
</evidence>
<dbReference type="InterPro" id="IPR045865">
    <property type="entry name" value="ACT-like_dom_sf"/>
</dbReference>
<accession>A0AAF0CRD3</accession>
<protein>
    <recommendedName>
        <fullName evidence="3">CopG family transcriptional regulator</fullName>
    </recommendedName>
</protein>
<dbReference type="InterPro" id="IPR023860">
    <property type="entry name" value="FeFe-hyd_TM1266"/>
</dbReference>
<evidence type="ECO:0008006" key="3">
    <source>
        <dbReference type="Google" id="ProtNLM"/>
    </source>
</evidence>
<dbReference type="Gene3D" id="3.30.70.1150">
    <property type="entry name" value="ACT-like. Chain A, domain 2"/>
    <property type="match status" value="1"/>
</dbReference>